<dbReference type="OrthoDB" id="10636212at2759"/>
<reference evidence="1" key="1">
    <citation type="submission" date="2021-02" db="EMBL/GenBank/DDBJ databases">
        <authorList>
            <person name="Dougan E. K."/>
            <person name="Rhodes N."/>
            <person name="Thang M."/>
            <person name="Chan C."/>
        </authorList>
    </citation>
    <scope>NUCLEOTIDE SEQUENCE</scope>
</reference>
<accession>A0A813HA96</accession>
<dbReference type="EMBL" id="CAJNNV010031149">
    <property type="protein sequence ID" value="CAE8634825.1"/>
    <property type="molecule type" value="Genomic_DNA"/>
</dbReference>
<sequence>VVFNQEIVLPLLMASSHEQALKISLALEMVSASDELPPALSLQRCCHFFILFIFVPGPPRNHKRRRLQGQGQVYWCPLYGSRATRPWTVSAMVPRRRWRFGSMAFQMGGLCQIWSRMGQDMVVAVCPETSSADLEAADMQIPVATYYYDQRIELSEFMEAEFRSAAKRGIKYFLTPVVGPSRTPNWGQFVLRCLSSKASLRSLPLLLFEKWGRQKDAAHVDFPLGGKLLAFATLDASSLLNTTGSDPMRRDFLLDLRLLEAPGACSFLQVEARVWPRGDGSSASTQPSAVAVAPAGSTKCGNYGCLSRRGSYGCFGPGSQRIQVEPRAVSAACQGVRRGDYGPQEANSAAEE</sequence>
<gene>
    <name evidence="1" type="ORF">PGLA1383_LOCUS50442</name>
</gene>
<dbReference type="Proteomes" id="UP000654075">
    <property type="component" value="Unassembled WGS sequence"/>
</dbReference>
<feature type="non-terminal residue" evidence="1">
    <location>
        <position position="1"/>
    </location>
</feature>
<name>A0A813HA96_POLGL</name>
<dbReference type="AlphaFoldDB" id="A0A813HA96"/>
<comment type="caution">
    <text evidence="1">The sequence shown here is derived from an EMBL/GenBank/DDBJ whole genome shotgun (WGS) entry which is preliminary data.</text>
</comment>
<evidence type="ECO:0000313" key="1">
    <source>
        <dbReference type="EMBL" id="CAE8634825.1"/>
    </source>
</evidence>
<proteinExistence type="predicted"/>
<evidence type="ECO:0000313" key="2">
    <source>
        <dbReference type="Proteomes" id="UP000654075"/>
    </source>
</evidence>
<protein>
    <submittedName>
        <fullName evidence="1">Uncharacterized protein</fullName>
    </submittedName>
</protein>
<organism evidence="1 2">
    <name type="scientific">Polarella glacialis</name>
    <name type="common">Dinoflagellate</name>
    <dbReference type="NCBI Taxonomy" id="89957"/>
    <lineage>
        <taxon>Eukaryota</taxon>
        <taxon>Sar</taxon>
        <taxon>Alveolata</taxon>
        <taxon>Dinophyceae</taxon>
        <taxon>Suessiales</taxon>
        <taxon>Suessiaceae</taxon>
        <taxon>Polarella</taxon>
    </lineage>
</organism>
<keyword evidence="2" id="KW-1185">Reference proteome</keyword>